<dbReference type="EMBL" id="OJIN01000019">
    <property type="protein sequence ID" value="SPD71972.1"/>
    <property type="molecule type" value="Genomic_DNA"/>
</dbReference>
<sequence>MKLAEKENVDLIVMASRGGKGHFRFGSVAEKTVKNSSIPVVTIPISPL</sequence>
<reference evidence="2" key="1">
    <citation type="submission" date="2018-01" db="EMBL/GenBank/DDBJ databases">
        <authorList>
            <person name="Regsiter A."/>
            <person name="William W."/>
        </authorList>
    </citation>
    <scope>NUCLEOTIDE SEQUENCE</scope>
    <source>
        <strain evidence="2">TRIP AH-1</strain>
    </source>
</reference>
<gene>
    <name evidence="2" type="ORF">PITCH_A1150007</name>
</gene>
<dbReference type="AlphaFoldDB" id="A0A445MRD4"/>
<feature type="domain" description="UspA" evidence="1">
    <location>
        <begin position="2"/>
        <end position="44"/>
    </location>
</feature>
<name>A0A445MRD4_9BACT</name>
<dbReference type="Pfam" id="PF00582">
    <property type="entry name" value="Usp"/>
    <property type="match status" value="1"/>
</dbReference>
<accession>A0A445MRD4</accession>
<dbReference type="InterPro" id="IPR014729">
    <property type="entry name" value="Rossmann-like_a/b/a_fold"/>
</dbReference>
<dbReference type="SUPFAM" id="SSF52402">
    <property type="entry name" value="Adenine nucleotide alpha hydrolases-like"/>
    <property type="match status" value="1"/>
</dbReference>
<dbReference type="InterPro" id="IPR006016">
    <property type="entry name" value="UspA"/>
</dbReference>
<proteinExistence type="predicted"/>
<dbReference type="Gene3D" id="3.40.50.620">
    <property type="entry name" value="HUPs"/>
    <property type="match status" value="1"/>
</dbReference>
<evidence type="ECO:0000259" key="1">
    <source>
        <dbReference type="Pfam" id="PF00582"/>
    </source>
</evidence>
<protein>
    <submittedName>
        <fullName evidence="2">Universal stress family protein</fullName>
    </submittedName>
</protein>
<organism evidence="2">
    <name type="scientific">uncultured Desulfobacterium sp</name>
    <dbReference type="NCBI Taxonomy" id="201089"/>
    <lineage>
        <taxon>Bacteria</taxon>
        <taxon>Pseudomonadati</taxon>
        <taxon>Thermodesulfobacteriota</taxon>
        <taxon>Desulfobacteria</taxon>
        <taxon>Desulfobacterales</taxon>
        <taxon>Desulfobacteriaceae</taxon>
        <taxon>Desulfobacterium</taxon>
        <taxon>environmental samples</taxon>
    </lineage>
</organism>
<evidence type="ECO:0000313" key="2">
    <source>
        <dbReference type="EMBL" id="SPD71972.1"/>
    </source>
</evidence>